<dbReference type="SMART" id="SM00192">
    <property type="entry name" value="LDLa"/>
    <property type="match status" value="2"/>
</dbReference>
<feature type="compositionally biased region" description="Low complexity" evidence="9">
    <location>
        <begin position="592"/>
        <end position="606"/>
    </location>
</feature>
<reference evidence="13 14" key="1">
    <citation type="submission" date="2024-02" db="EMBL/GenBank/DDBJ databases">
        <title>Chromosome-scale genome assembly of the rough periwinkle Littorina saxatilis.</title>
        <authorList>
            <person name="De Jode A."/>
            <person name="Faria R."/>
            <person name="Formenti G."/>
            <person name="Sims Y."/>
            <person name="Smith T.P."/>
            <person name="Tracey A."/>
            <person name="Wood J.M.D."/>
            <person name="Zagrodzka Z.B."/>
            <person name="Johannesson K."/>
            <person name="Butlin R.K."/>
            <person name="Leder E.H."/>
        </authorList>
    </citation>
    <scope>NUCLEOTIDE SEQUENCE [LARGE SCALE GENOMIC DNA]</scope>
    <source>
        <strain evidence="13">Snail1</strain>
        <tissue evidence="13">Muscle</tissue>
    </source>
</reference>
<keyword evidence="14" id="KW-1185">Reference proteome</keyword>
<dbReference type="GO" id="GO:0005886">
    <property type="term" value="C:plasma membrane"/>
    <property type="evidence" value="ECO:0007669"/>
    <property type="project" value="TreeGrafter"/>
</dbReference>
<dbReference type="PANTHER" id="PTHR24270:SF60">
    <property type="entry name" value="CUB AND LDLA DOMAIN, ISOFORM A-RELATED"/>
    <property type="match status" value="1"/>
</dbReference>
<evidence type="ECO:0000256" key="9">
    <source>
        <dbReference type="SAM" id="MobiDB-lite"/>
    </source>
</evidence>
<dbReference type="GO" id="GO:0012505">
    <property type="term" value="C:endomembrane system"/>
    <property type="evidence" value="ECO:0007669"/>
    <property type="project" value="UniProtKB-SubCell"/>
</dbReference>
<dbReference type="InterPro" id="IPR036055">
    <property type="entry name" value="LDL_receptor-like_sf"/>
</dbReference>
<dbReference type="GO" id="GO:0016192">
    <property type="term" value="P:vesicle-mediated transport"/>
    <property type="evidence" value="ECO:0007669"/>
    <property type="project" value="UniProtKB-ARBA"/>
</dbReference>
<dbReference type="PRINTS" id="PR01217">
    <property type="entry name" value="PRICHEXTENSN"/>
</dbReference>
<feature type="compositionally biased region" description="Pro residues" evidence="9">
    <location>
        <begin position="464"/>
        <end position="489"/>
    </location>
</feature>
<dbReference type="InterPro" id="IPR002172">
    <property type="entry name" value="LDrepeatLR_classA_rpt"/>
</dbReference>
<evidence type="ECO:0000313" key="14">
    <source>
        <dbReference type="Proteomes" id="UP001374579"/>
    </source>
</evidence>
<dbReference type="SMART" id="SM00409">
    <property type="entry name" value="IG"/>
    <property type="match status" value="1"/>
</dbReference>
<evidence type="ECO:0000313" key="13">
    <source>
        <dbReference type="EMBL" id="KAK7098510.1"/>
    </source>
</evidence>
<keyword evidence="4" id="KW-0677">Repeat</keyword>
<evidence type="ECO:0000256" key="10">
    <source>
        <dbReference type="SAM" id="Phobius"/>
    </source>
</evidence>
<keyword evidence="5 10" id="KW-1133">Transmembrane helix</keyword>
<feature type="compositionally biased region" description="Gly residues" evidence="9">
    <location>
        <begin position="652"/>
        <end position="664"/>
    </location>
</feature>
<evidence type="ECO:0000256" key="2">
    <source>
        <dbReference type="ARBA" id="ARBA00004308"/>
    </source>
</evidence>
<gene>
    <name evidence="13" type="ORF">V1264_002784</name>
</gene>
<dbReference type="PROSITE" id="PS01209">
    <property type="entry name" value="LDLRA_1"/>
    <property type="match status" value="1"/>
</dbReference>
<dbReference type="Proteomes" id="UP001374579">
    <property type="component" value="Unassembled WGS sequence"/>
</dbReference>
<name>A0AAN9G996_9CAEN</name>
<dbReference type="InterPro" id="IPR013151">
    <property type="entry name" value="Immunoglobulin_dom"/>
</dbReference>
<feature type="compositionally biased region" description="Polar residues" evidence="9">
    <location>
        <begin position="506"/>
        <end position="518"/>
    </location>
</feature>
<protein>
    <recommendedName>
        <fullName evidence="12">Ig-like domain-containing protein</fullName>
    </recommendedName>
</protein>
<dbReference type="SUPFAM" id="SSF48726">
    <property type="entry name" value="Immunoglobulin"/>
    <property type="match status" value="1"/>
</dbReference>
<evidence type="ECO:0000256" key="6">
    <source>
        <dbReference type="ARBA" id="ARBA00023136"/>
    </source>
</evidence>
<organism evidence="13 14">
    <name type="scientific">Littorina saxatilis</name>
    <dbReference type="NCBI Taxonomy" id="31220"/>
    <lineage>
        <taxon>Eukaryota</taxon>
        <taxon>Metazoa</taxon>
        <taxon>Spiralia</taxon>
        <taxon>Lophotrochozoa</taxon>
        <taxon>Mollusca</taxon>
        <taxon>Gastropoda</taxon>
        <taxon>Caenogastropoda</taxon>
        <taxon>Littorinimorpha</taxon>
        <taxon>Littorinoidea</taxon>
        <taxon>Littorinidae</taxon>
        <taxon>Littorina</taxon>
    </lineage>
</organism>
<evidence type="ECO:0000256" key="8">
    <source>
        <dbReference type="PROSITE-ProRule" id="PRU00124"/>
    </source>
</evidence>
<feature type="signal peptide" evidence="11">
    <location>
        <begin position="1"/>
        <end position="25"/>
    </location>
</feature>
<evidence type="ECO:0000256" key="4">
    <source>
        <dbReference type="ARBA" id="ARBA00022737"/>
    </source>
</evidence>
<dbReference type="SUPFAM" id="SSF57424">
    <property type="entry name" value="LDL receptor-like module"/>
    <property type="match status" value="2"/>
</dbReference>
<keyword evidence="6 10" id="KW-0472">Membrane</keyword>
<keyword evidence="3 10" id="KW-0812">Transmembrane</keyword>
<comment type="subcellular location">
    <subcellularLocation>
        <location evidence="2">Endomembrane system</location>
    </subcellularLocation>
    <subcellularLocation>
        <location evidence="1">Membrane</location>
        <topology evidence="1">Single-pass membrane protein</topology>
    </subcellularLocation>
</comment>
<feature type="disulfide bond" evidence="8">
    <location>
        <begin position="193"/>
        <end position="211"/>
    </location>
</feature>
<keyword evidence="7 8" id="KW-1015">Disulfide bond</keyword>
<feature type="compositionally biased region" description="Pro residues" evidence="9">
    <location>
        <begin position="521"/>
        <end position="559"/>
    </location>
</feature>
<dbReference type="PROSITE" id="PS50835">
    <property type="entry name" value="IG_LIKE"/>
    <property type="match status" value="1"/>
</dbReference>
<dbReference type="PANTHER" id="PTHR24270">
    <property type="entry name" value="LOW-DENSITY LIPOPROTEIN RECEPTOR-RELATED"/>
    <property type="match status" value="1"/>
</dbReference>
<feature type="domain" description="Ig-like" evidence="12">
    <location>
        <begin position="35"/>
        <end position="128"/>
    </location>
</feature>
<dbReference type="Gene3D" id="2.60.40.10">
    <property type="entry name" value="Immunoglobulins"/>
    <property type="match status" value="1"/>
</dbReference>
<comment type="caution">
    <text evidence="8">Lacks conserved residue(s) required for the propagation of feature annotation.</text>
</comment>
<evidence type="ECO:0000256" key="11">
    <source>
        <dbReference type="SAM" id="SignalP"/>
    </source>
</evidence>
<dbReference type="EMBL" id="JBAMIC010000012">
    <property type="protein sequence ID" value="KAK7098510.1"/>
    <property type="molecule type" value="Genomic_DNA"/>
</dbReference>
<evidence type="ECO:0000256" key="1">
    <source>
        <dbReference type="ARBA" id="ARBA00004167"/>
    </source>
</evidence>
<evidence type="ECO:0000256" key="3">
    <source>
        <dbReference type="ARBA" id="ARBA00022692"/>
    </source>
</evidence>
<feature type="transmembrane region" description="Helical" evidence="10">
    <location>
        <begin position="247"/>
        <end position="271"/>
    </location>
</feature>
<comment type="caution">
    <text evidence="13">The sequence shown here is derived from an EMBL/GenBank/DDBJ whole genome shotgun (WGS) entry which is preliminary data.</text>
</comment>
<sequence>MITCNLLPFVAQIVLFLFLNKIASGDSSNLNDRHPLIIKSAGKIVQGSLAQREGETLTATCIANSYALNGEVPVKMEWILGDHQKNPRVHQKWDGNYSVQFTLSKVNRSDAHLYKCVMLMADSEAKVKQLELHVKPADEPEGVCGVTRFRCIASEDCIFNRYVCDGMADCPDDASDESEDLCGAQPCSGKFRCNNSRCVDYKLVCDSANSCGDNSDEVIGCLLNSPVTTSRSLTEENEHFNWLKTTVYTVIGCTVALVIIISFIVIIVFRVKMKRLRARRLAHQLERNRRNGEGVSDQDPFLAFNTQSHYGNIIVNVNNGVQCVGGSGIATGFQRDKPPPYSEVVHKTEFPPPPYSTIDRANQRRQNGGVDAVVRQGACASPGGLLGSGMAVVGPPVGHPARQQYLQRNSAGSQEVAGGGSRAGSRSGSVSNLAAAEQRSRSQRNSSTSDGQAGVEAQSSPLVGSPPLPAPPPPPPPTLPPPPPPPPPGQQTSQAALGPPAPPPRSTSIVDSEAEQQTPGSGPPLPPRNNPAPTTPLPPIPPPPPPLHSPLPLPSPHLPSPSVGGGGNLVVQDGKIVLTSHAFPPPLPSPSPSLNSTTSSLAASAAADKDLATPSQGKLEVKQGQIILSMPQPGVDNADVSSPLVPSPGAASSGGGGGGGGGGCELQVKDGKIVFKR</sequence>
<evidence type="ECO:0000256" key="7">
    <source>
        <dbReference type="ARBA" id="ARBA00023157"/>
    </source>
</evidence>
<dbReference type="InterPro" id="IPR013783">
    <property type="entry name" value="Ig-like_fold"/>
</dbReference>
<dbReference type="InterPro" id="IPR023415">
    <property type="entry name" value="LDLR_class-A_CS"/>
</dbReference>
<evidence type="ECO:0000259" key="12">
    <source>
        <dbReference type="PROSITE" id="PS50835"/>
    </source>
</evidence>
<dbReference type="Pfam" id="PF00047">
    <property type="entry name" value="ig"/>
    <property type="match status" value="1"/>
</dbReference>
<dbReference type="CDD" id="cd00112">
    <property type="entry name" value="LDLa"/>
    <property type="match status" value="2"/>
</dbReference>
<dbReference type="InterPro" id="IPR007110">
    <property type="entry name" value="Ig-like_dom"/>
</dbReference>
<dbReference type="InterPro" id="IPR036179">
    <property type="entry name" value="Ig-like_dom_sf"/>
</dbReference>
<dbReference type="AlphaFoldDB" id="A0AAN9G996"/>
<dbReference type="Pfam" id="PF00057">
    <property type="entry name" value="Ldl_recept_a"/>
    <property type="match status" value="2"/>
</dbReference>
<dbReference type="Gene3D" id="4.10.400.10">
    <property type="entry name" value="Low-density Lipoprotein Receptor"/>
    <property type="match status" value="2"/>
</dbReference>
<accession>A0AAN9G996</accession>
<feature type="region of interest" description="Disordered" evidence="9">
    <location>
        <begin position="408"/>
        <end position="666"/>
    </location>
</feature>
<keyword evidence="11" id="KW-0732">Signal</keyword>
<evidence type="ECO:0000256" key="5">
    <source>
        <dbReference type="ARBA" id="ARBA00022989"/>
    </source>
</evidence>
<dbReference type="InterPro" id="IPR050685">
    <property type="entry name" value="LDLR"/>
</dbReference>
<dbReference type="InterPro" id="IPR003599">
    <property type="entry name" value="Ig_sub"/>
</dbReference>
<feature type="chain" id="PRO_5042862836" description="Ig-like domain-containing protein" evidence="11">
    <location>
        <begin position="26"/>
        <end position="677"/>
    </location>
</feature>
<dbReference type="PROSITE" id="PS50068">
    <property type="entry name" value="LDLRA_2"/>
    <property type="match status" value="2"/>
</dbReference>
<proteinExistence type="predicted"/>